<evidence type="ECO:0000313" key="2">
    <source>
        <dbReference type="EMBL" id="PVU89272.1"/>
    </source>
</evidence>
<dbReference type="Proteomes" id="UP000245383">
    <property type="component" value="Unassembled WGS sequence"/>
</dbReference>
<keyword evidence="3" id="KW-1185">Reference proteome</keyword>
<organism evidence="2 3">
    <name type="scientific">Smittium simulii</name>
    <dbReference type="NCBI Taxonomy" id="133385"/>
    <lineage>
        <taxon>Eukaryota</taxon>
        <taxon>Fungi</taxon>
        <taxon>Fungi incertae sedis</taxon>
        <taxon>Zoopagomycota</taxon>
        <taxon>Kickxellomycotina</taxon>
        <taxon>Harpellomycetes</taxon>
        <taxon>Harpellales</taxon>
        <taxon>Legeriomycetaceae</taxon>
        <taxon>Smittium</taxon>
    </lineage>
</organism>
<comment type="caution">
    <text evidence="2">The sequence shown here is derived from an EMBL/GenBank/DDBJ whole genome shotgun (WGS) entry which is preliminary data.</text>
</comment>
<dbReference type="AlphaFoldDB" id="A0A2T9YAB2"/>
<sequence length="226" mass="23311">MYALISAAAAQVTITDPTDSRILKEIRDDYNDFFKAANAAIADLMTKNNIAAEAAKKALNGQTTVPEKYNEETVKALLNAVPQILEYTAVWNVIDSNDAGETLDADDLIFSNTATINSLPTARISSSTSLLTVNNNSSTSLPTGSSNSSTSLPTVTSNSSTPLTTESSNSSTSSSTTSKTSSTSKSSSSTSKSSSSKSGSNSIKVSAFFGSSLVGLGVFGALSSLI</sequence>
<name>A0A2T9YAB2_9FUNG</name>
<reference evidence="2 3" key="1">
    <citation type="journal article" date="2018" name="MBio">
        <title>Comparative Genomics Reveals the Core Gene Toolbox for the Fungus-Insect Symbiosis.</title>
        <authorList>
            <person name="Wang Y."/>
            <person name="Stata M."/>
            <person name="Wang W."/>
            <person name="Stajich J.E."/>
            <person name="White M.M."/>
            <person name="Moncalvo J.M."/>
        </authorList>
    </citation>
    <scope>NUCLEOTIDE SEQUENCE [LARGE SCALE GENOMIC DNA]</scope>
    <source>
        <strain evidence="2 3">SWE-8-4</strain>
    </source>
</reference>
<protein>
    <submittedName>
        <fullName evidence="2">Uncharacterized protein</fullName>
    </submittedName>
</protein>
<gene>
    <name evidence="2" type="ORF">BB561_005456</name>
</gene>
<evidence type="ECO:0000313" key="3">
    <source>
        <dbReference type="Proteomes" id="UP000245383"/>
    </source>
</evidence>
<feature type="region of interest" description="Disordered" evidence="1">
    <location>
        <begin position="135"/>
        <end position="201"/>
    </location>
</feature>
<evidence type="ECO:0000256" key="1">
    <source>
        <dbReference type="SAM" id="MobiDB-lite"/>
    </source>
</evidence>
<accession>A0A2T9YAB2</accession>
<dbReference type="EMBL" id="MBFR01000327">
    <property type="protein sequence ID" value="PVU89272.1"/>
    <property type="molecule type" value="Genomic_DNA"/>
</dbReference>
<proteinExistence type="predicted"/>